<proteinExistence type="predicted"/>
<organism evidence="1 2">
    <name type="scientific">Colletotrichum costaricense</name>
    <dbReference type="NCBI Taxonomy" id="1209916"/>
    <lineage>
        <taxon>Eukaryota</taxon>
        <taxon>Fungi</taxon>
        <taxon>Dikarya</taxon>
        <taxon>Ascomycota</taxon>
        <taxon>Pezizomycotina</taxon>
        <taxon>Sordariomycetes</taxon>
        <taxon>Hypocreomycetidae</taxon>
        <taxon>Glomerellales</taxon>
        <taxon>Glomerellaceae</taxon>
        <taxon>Colletotrichum</taxon>
        <taxon>Colletotrichum acutatum species complex</taxon>
    </lineage>
</organism>
<reference evidence="1 2" key="1">
    <citation type="submission" date="2016-10" db="EMBL/GenBank/DDBJ databases">
        <title>The genome sequence of Colletotrichum fioriniae PJ7.</title>
        <authorList>
            <person name="Baroncelli R."/>
        </authorList>
    </citation>
    <scope>NUCLEOTIDE SEQUENCE [LARGE SCALE GENOMIC DNA]</scope>
    <source>
        <strain evidence="1 2">IMI 309622</strain>
    </source>
</reference>
<sequence length="78" mass="8535">MCLVATCHGLTRPELSNLAANPLVFIGISPTVTLCTLPLDMICPSQLCHKIKVSFGVPLTWAQEFWVWNAWPKSSPPG</sequence>
<name>A0AAI9YFD2_9PEZI</name>
<dbReference type="GeneID" id="85348208"/>
<dbReference type="EMBL" id="MOOE01000031">
    <property type="protein sequence ID" value="KAK1506473.1"/>
    <property type="molecule type" value="Genomic_DNA"/>
</dbReference>
<evidence type="ECO:0000313" key="2">
    <source>
        <dbReference type="Proteomes" id="UP001240678"/>
    </source>
</evidence>
<gene>
    <name evidence="1" type="ORF">CCOS01_16525</name>
</gene>
<comment type="caution">
    <text evidence="1">The sequence shown here is derived from an EMBL/GenBank/DDBJ whole genome shotgun (WGS) entry which is preliminary data.</text>
</comment>
<accession>A0AAI9YFD2</accession>
<protein>
    <submittedName>
        <fullName evidence="1">Uncharacterized protein</fullName>
    </submittedName>
</protein>
<dbReference type="RefSeq" id="XP_060304797.1">
    <property type="nucleotide sequence ID" value="XM_060464661.1"/>
</dbReference>
<dbReference type="Proteomes" id="UP001240678">
    <property type="component" value="Unassembled WGS sequence"/>
</dbReference>
<evidence type="ECO:0000313" key="1">
    <source>
        <dbReference type="EMBL" id="KAK1506473.1"/>
    </source>
</evidence>
<keyword evidence="2" id="KW-1185">Reference proteome</keyword>
<dbReference type="AlphaFoldDB" id="A0AAI9YFD2"/>